<evidence type="ECO:0000313" key="6">
    <source>
        <dbReference type="Proteomes" id="UP000054636"/>
    </source>
</evidence>
<feature type="domain" description="FLYWCH-type" evidence="4">
    <location>
        <begin position="3"/>
        <end position="38"/>
    </location>
</feature>
<keyword evidence="1" id="KW-0479">Metal-binding</keyword>
<sequence length="210" mass="23806">MEHKNFTYSVKSRYNGTVYYICSHFRSASCPARLIVKSSGSIEEVGEHACVREPETVIEATEEMREVLEALATTDMSVAPSAVWKAAIRHLHRKHGENTSLRYLPRHRAVSFVKNVRKELTGGDVFRAIELEPTVFVSPDDERPDLNESFSSAHPNLLAFMAVIKQKSKDHVELIEDIRHHRQGAPPHGNLITVEIPAAYRAFCEQQEQE</sequence>
<evidence type="ECO:0000256" key="2">
    <source>
        <dbReference type="ARBA" id="ARBA00022771"/>
    </source>
</evidence>
<gene>
    <name evidence="5" type="ORF">AM588_10003253</name>
</gene>
<dbReference type="Gene3D" id="2.20.25.240">
    <property type="match status" value="1"/>
</dbReference>
<name>A0A0W8D691_PHYNI</name>
<keyword evidence="2" id="KW-0863">Zinc-finger</keyword>
<reference evidence="5 6" key="1">
    <citation type="submission" date="2015-11" db="EMBL/GenBank/DDBJ databases">
        <title>Genomes and virulence difference between two physiological races of Phytophthora nicotianae.</title>
        <authorList>
            <person name="Liu H."/>
            <person name="Ma X."/>
            <person name="Yu H."/>
            <person name="Fang D."/>
            <person name="Li Y."/>
            <person name="Wang X."/>
            <person name="Wang W."/>
            <person name="Dong Y."/>
            <person name="Xiao B."/>
        </authorList>
    </citation>
    <scope>NUCLEOTIDE SEQUENCE [LARGE SCALE GENOMIC DNA]</scope>
    <source>
        <strain evidence="6">race 1</strain>
    </source>
</reference>
<protein>
    <recommendedName>
        <fullName evidence="4">FLYWCH-type domain-containing protein</fullName>
    </recommendedName>
</protein>
<dbReference type="AlphaFoldDB" id="A0A0W8D691"/>
<keyword evidence="3" id="KW-0862">Zinc</keyword>
<evidence type="ECO:0000256" key="3">
    <source>
        <dbReference type="ARBA" id="ARBA00022833"/>
    </source>
</evidence>
<evidence type="ECO:0000256" key="1">
    <source>
        <dbReference type="ARBA" id="ARBA00022723"/>
    </source>
</evidence>
<accession>A0A0W8D691</accession>
<organism evidence="5 6">
    <name type="scientific">Phytophthora nicotianae</name>
    <name type="common">Potato buckeye rot agent</name>
    <name type="synonym">Phytophthora parasitica</name>
    <dbReference type="NCBI Taxonomy" id="4792"/>
    <lineage>
        <taxon>Eukaryota</taxon>
        <taxon>Sar</taxon>
        <taxon>Stramenopiles</taxon>
        <taxon>Oomycota</taxon>
        <taxon>Peronosporomycetes</taxon>
        <taxon>Peronosporales</taxon>
        <taxon>Peronosporaceae</taxon>
        <taxon>Phytophthora</taxon>
    </lineage>
</organism>
<proteinExistence type="predicted"/>
<dbReference type="EMBL" id="LNFP01000549">
    <property type="protein sequence ID" value="KUF91688.1"/>
    <property type="molecule type" value="Genomic_DNA"/>
</dbReference>
<dbReference type="Pfam" id="PF04500">
    <property type="entry name" value="FLYWCH"/>
    <property type="match status" value="1"/>
</dbReference>
<dbReference type="Proteomes" id="UP000054636">
    <property type="component" value="Unassembled WGS sequence"/>
</dbReference>
<evidence type="ECO:0000313" key="5">
    <source>
        <dbReference type="EMBL" id="KUF91688.1"/>
    </source>
</evidence>
<dbReference type="InterPro" id="IPR007588">
    <property type="entry name" value="Znf_FLYWCH"/>
</dbReference>
<comment type="caution">
    <text evidence="5">The sequence shown here is derived from an EMBL/GenBank/DDBJ whole genome shotgun (WGS) entry which is preliminary data.</text>
</comment>
<evidence type="ECO:0000259" key="4">
    <source>
        <dbReference type="Pfam" id="PF04500"/>
    </source>
</evidence>
<dbReference type="GO" id="GO:0008270">
    <property type="term" value="F:zinc ion binding"/>
    <property type="evidence" value="ECO:0007669"/>
    <property type="project" value="UniProtKB-KW"/>
</dbReference>